<accession>A0A5P2BGU8</accession>
<name>A0A5P2BGU8_STRVZ</name>
<dbReference type="AlphaFoldDB" id="A0A5P2BGU8"/>
<protein>
    <submittedName>
        <fullName evidence="1">Uncharacterized protein</fullName>
    </submittedName>
</protein>
<organism evidence="1 2">
    <name type="scientific">Streptomyces venezuelae</name>
    <dbReference type="NCBI Taxonomy" id="54571"/>
    <lineage>
        <taxon>Bacteria</taxon>
        <taxon>Bacillati</taxon>
        <taxon>Actinomycetota</taxon>
        <taxon>Actinomycetes</taxon>
        <taxon>Kitasatosporales</taxon>
        <taxon>Streptomycetaceae</taxon>
        <taxon>Streptomyces</taxon>
    </lineage>
</organism>
<reference evidence="1 2" key="1">
    <citation type="submission" date="2018-05" db="EMBL/GenBank/DDBJ databases">
        <title>Streptomyces venezuelae.</title>
        <authorList>
            <person name="Kim W."/>
            <person name="Lee N."/>
            <person name="Cho B.-K."/>
        </authorList>
    </citation>
    <scope>NUCLEOTIDE SEQUENCE [LARGE SCALE GENOMIC DNA]</scope>
    <source>
        <strain evidence="1 2">ATCC 14583</strain>
    </source>
</reference>
<proteinExistence type="predicted"/>
<dbReference type="RefSeq" id="WP_150171731.1">
    <property type="nucleotide sequence ID" value="NZ_CP029193.1"/>
</dbReference>
<dbReference type="OrthoDB" id="9933738at2"/>
<keyword evidence="2" id="KW-1185">Reference proteome</keyword>
<evidence type="ECO:0000313" key="2">
    <source>
        <dbReference type="Proteomes" id="UP000323046"/>
    </source>
</evidence>
<dbReference type="Proteomes" id="UP000323046">
    <property type="component" value="Chromosome"/>
</dbReference>
<dbReference type="EMBL" id="CP029193">
    <property type="protein sequence ID" value="QES29210.1"/>
    <property type="molecule type" value="Genomic_DNA"/>
</dbReference>
<evidence type="ECO:0000313" key="1">
    <source>
        <dbReference type="EMBL" id="QES29210.1"/>
    </source>
</evidence>
<sequence length="103" mass="11438">MSADTFTVTFVVRWESDSEGVSYDMPSMVCTVEVPHGFSGNMREAAYPLVAQRIVDSYPNGPSDAEAPIEPSWIFEDDPMCMVEAIFKGTPELLDTWAHSETI</sequence>
<gene>
    <name evidence="1" type="ORF">DEJ47_24745</name>
</gene>